<sequence length="31" mass="3558">MSNPARTTGPALEAMYRFILWLIPTLGRFPH</sequence>
<gene>
    <name evidence="1" type="ORF">ThimaDRAFT_4884</name>
</gene>
<evidence type="ECO:0000313" key="1">
    <source>
        <dbReference type="EMBL" id="EGV15837.1"/>
    </source>
</evidence>
<keyword evidence="2" id="KW-1185">Reference proteome</keyword>
<proteinExistence type="predicted"/>
<accession>F9UIY1</accession>
<dbReference type="EMBL" id="AFWV01000039">
    <property type="protein sequence ID" value="EGV15837.1"/>
    <property type="molecule type" value="Genomic_DNA"/>
</dbReference>
<dbReference type="Proteomes" id="UP000005459">
    <property type="component" value="Unassembled WGS sequence"/>
</dbReference>
<evidence type="ECO:0000313" key="2">
    <source>
        <dbReference type="Proteomes" id="UP000005459"/>
    </source>
</evidence>
<reference evidence="1 2" key="1">
    <citation type="submission" date="2011-06" db="EMBL/GenBank/DDBJ databases">
        <title>The draft genome of Thiocapsa marina 5811.</title>
        <authorList>
            <consortium name="US DOE Joint Genome Institute (JGI-PGF)"/>
            <person name="Lucas S."/>
            <person name="Han J."/>
            <person name="Cheng J.-F."/>
            <person name="Goodwin L."/>
            <person name="Pitluck S."/>
            <person name="Peters L."/>
            <person name="Land M.L."/>
            <person name="Hauser L."/>
            <person name="Vogl K."/>
            <person name="Liu Z."/>
            <person name="Imhoff J."/>
            <person name="Thiel V."/>
            <person name="Frigaard N.-U."/>
            <person name="Bryant D."/>
            <person name="Woyke T.J."/>
        </authorList>
    </citation>
    <scope>NUCLEOTIDE SEQUENCE [LARGE SCALE GENOMIC DNA]</scope>
    <source>
        <strain evidence="1 2">5811</strain>
    </source>
</reference>
<dbReference type="AlphaFoldDB" id="F9UIY1"/>
<name>F9UIY1_9GAMM</name>
<protein>
    <submittedName>
        <fullName evidence="1">Uncharacterized protein</fullName>
    </submittedName>
</protein>
<organism evidence="1 2">
    <name type="scientific">Thiocapsa marina 5811</name>
    <dbReference type="NCBI Taxonomy" id="768671"/>
    <lineage>
        <taxon>Bacteria</taxon>
        <taxon>Pseudomonadati</taxon>
        <taxon>Pseudomonadota</taxon>
        <taxon>Gammaproteobacteria</taxon>
        <taxon>Chromatiales</taxon>
        <taxon>Chromatiaceae</taxon>
        <taxon>Thiocapsa</taxon>
    </lineage>
</organism>